<evidence type="ECO:0000256" key="3">
    <source>
        <dbReference type="ARBA" id="ARBA00022801"/>
    </source>
</evidence>
<dbReference type="InterPro" id="IPR029033">
    <property type="entry name" value="His_PPase_superfam"/>
</dbReference>
<dbReference type="GO" id="GO:0006024">
    <property type="term" value="P:glycosaminoglycan biosynthetic process"/>
    <property type="evidence" value="ECO:0007669"/>
    <property type="project" value="TreeGrafter"/>
</dbReference>
<dbReference type="Pfam" id="PF00328">
    <property type="entry name" value="His_Phos_2"/>
    <property type="match status" value="1"/>
</dbReference>
<dbReference type="OMA" id="DWEWNYY"/>
<evidence type="ECO:0000256" key="5">
    <source>
        <dbReference type="ARBA" id="ARBA00040357"/>
    </source>
</evidence>
<keyword evidence="7" id="KW-0812">Transmembrane</keyword>
<dbReference type="Gene3D" id="3.40.50.1240">
    <property type="entry name" value="Phosphoglycerate mutase-like"/>
    <property type="match status" value="1"/>
</dbReference>
<dbReference type="GO" id="GO:0050650">
    <property type="term" value="P:chondroitin sulfate proteoglycan biosynthetic process"/>
    <property type="evidence" value="ECO:0007669"/>
    <property type="project" value="TreeGrafter"/>
</dbReference>
<evidence type="ECO:0000313" key="9">
    <source>
        <dbReference type="Proteomes" id="UP000494040"/>
    </source>
</evidence>
<proteinExistence type="inferred from homology"/>
<sequence length="512" mass="58056">MAPFPSYVLRLTFHHRAIYCYLVLSLWILILLGVMYKYIGIESDSLNLLKHHTTDFDGPNLRRHFPFIYKSRKIIQACNPYQRIAVGAEGNSNPNYTLEGILVLIRHGDRGPLTHVQNISNVNCVGPYDPLYATYENYIDNITATPLRPQILGSSFHGIPLLPGNECSLGLLTKLGASQLLATGKALNKVYKSSLRLNTSMIKDDVIVFSTRYRRTLQSALAFLFTFIEKDNFHKIVLQEAPSLSFCFEDCACPSADSYQKNFYNENYRRIKSHPAVLELVKSLSSIVYESPDRKISSDPHSLKDALLTYVCHSANLPCIDSYSAQETCVKLEHISSLFSYLDSEYKQFGRSKNLKRLCILRAYGLLKNIVSQLLRIVSEKRPKMVLYSGHDKTISYLALALGVTSNGVTSPHYASRLIFEVYKTQDQSASSQAGPIGSDYFFRLVFNGNDVTKKVKFCKSFENMADTRSNDTTNKRNHTFFLCPIESIVRFLHDDYFSPFNATNIKDACNM</sequence>
<dbReference type="GeneID" id="106666546"/>
<dbReference type="CDD" id="cd07061">
    <property type="entry name" value="HP_HAP_like"/>
    <property type="match status" value="1"/>
</dbReference>
<evidence type="ECO:0000313" key="8">
    <source>
        <dbReference type="EnsemblMetazoa" id="XP_014249308.1"/>
    </source>
</evidence>
<comment type="catalytic activity">
    <reaction evidence="4">
        <text>3-O-[beta-D-GlcA-(1-&gt;3)-beta-D-Gal-(1-&gt;3)-beta-D-Gal-(1-&gt;4)-beta-D-2-O-P-Xyl]-L-seryl-[protein] + H2O = 3-O-(beta-D-GlcA-(1-&gt;3)-beta-D-Gal-(1-&gt;3)-beta-D-Gal-(1-&gt;4)-beta-D-Xyl)-L-seryl-[protein] + phosphate</text>
        <dbReference type="Rhea" id="RHEA:56512"/>
        <dbReference type="Rhea" id="RHEA-COMP:12573"/>
        <dbReference type="Rhea" id="RHEA-COMP:14559"/>
        <dbReference type="ChEBI" id="CHEBI:15377"/>
        <dbReference type="ChEBI" id="CHEBI:43474"/>
        <dbReference type="ChEBI" id="CHEBI:132093"/>
        <dbReference type="ChEBI" id="CHEBI:140495"/>
    </reaction>
</comment>
<dbReference type="KEGG" id="clec:106666546"/>
<dbReference type="GO" id="GO:0003993">
    <property type="term" value="F:acid phosphatase activity"/>
    <property type="evidence" value="ECO:0007669"/>
    <property type="project" value="UniProtKB-EC"/>
</dbReference>
<dbReference type="SUPFAM" id="SSF53254">
    <property type="entry name" value="Phosphoglycerate mutase-like"/>
    <property type="match status" value="1"/>
</dbReference>
<dbReference type="Proteomes" id="UP000494040">
    <property type="component" value="Unassembled WGS sequence"/>
</dbReference>
<comment type="similarity">
    <text evidence="2">Belongs to the histidine acid phosphatase family.</text>
</comment>
<dbReference type="RefSeq" id="XP_014249308.1">
    <property type="nucleotide sequence ID" value="XM_014393822.2"/>
</dbReference>
<accession>A0A8I6RTC7</accession>
<keyword evidence="7" id="KW-1133">Transmembrane helix</keyword>
<feature type="transmembrane region" description="Helical" evidence="7">
    <location>
        <begin position="18"/>
        <end position="39"/>
    </location>
</feature>
<keyword evidence="7" id="KW-0472">Membrane</keyword>
<keyword evidence="9" id="KW-1185">Reference proteome</keyword>
<dbReference type="InterPro" id="IPR050645">
    <property type="entry name" value="Histidine_acid_phosphatase"/>
</dbReference>
<organism evidence="8 9">
    <name type="scientific">Cimex lectularius</name>
    <name type="common">Bed bug</name>
    <name type="synonym">Acanthia lectularia</name>
    <dbReference type="NCBI Taxonomy" id="79782"/>
    <lineage>
        <taxon>Eukaryota</taxon>
        <taxon>Metazoa</taxon>
        <taxon>Ecdysozoa</taxon>
        <taxon>Arthropoda</taxon>
        <taxon>Hexapoda</taxon>
        <taxon>Insecta</taxon>
        <taxon>Pterygota</taxon>
        <taxon>Neoptera</taxon>
        <taxon>Paraneoptera</taxon>
        <taxon>Hemiptera</taxon>
        <taxon>Heteroptera</taxon>
        <taxon>Panheteroptera</taxon>
        <taxon>Cimicomorpha</taxon>
        <taxon>Cimicidae</taxon>
        <taxon>Cimex</taxon>
    </lineage>
</organism>
<evidence type="ECO:0000256" key="7">
    <source>
        <dbReference type="SAM" id="Phobius"/>
    </source>
</evidence>
<evidence type="ECO:0000256" key="2">
    <source>
        <dbReference type="ARBA" id="ARBA00005375"/>
    </source>
</evidence>
<dbReference type="EnsemblMetazoa" id="XM_014393822.2">
    <property type="protein sequence ID" value="XP_014249308.1"/>
    <property type="gene ID" value="LOC106666546"/>
</dbReference>
<evidence type="ECO:0000256" key="4">
    <source>
        <dbReference type="ARBA" id="ARBA00036311"/>
    </source>
</evidence>
<comment type="catalytic activity">
    <reaction evidence="1">
        <text>a phosphate monoester + H2O = an alcohol + phosphate</text>
        <dbReference type="Rhea" id="RHEA:15017"/>
        <dbReference type="ChEBI" id="CHEBI:15377"/>
        <dbReference type="ChEBI" id="CHEBI:30879"/>
        <dbReference type="ChEBI" id="CHEBI:43474"/>
        <dbReference type="ChEBI" id="CHEBI:67140"/>
        <dbReference type="EC" id="3.1.3.2"/>
    </reaction>
</comment>
<dbReference type="PANTHER" id="PTHR11567:SF110">
    <property type="entry name" value="2-PHOSPHOXYLOSE PHOSPHATASE 1"/>
    <property type="match status" value="1"/>
</dbReference>
<dbReference type="GO" id="GO:0005794">
    <property type="term" value="C:Golgi apparatus"/>
    <property type="evidence" value="ECO:0007669"/>
    <property type="project" value="TreeGrafter"/>
</dbReference>
<dbReference type="InterPro" id="IPR000560">
    <property type="entry name" value="His_Pase_clade-2"/>
</dbReference>
<dbReference type="InterPro" id="IPR033379">
    <property type="entry name" value="Acid_Pase_AS"/>
</dbReference>
<dbReference type="PANTHER" id="PTHR11567">
    <property type="entry name" value="ACID PHOSPHATASE-RELATED"/>
    <property type="match status" value="1"/>
</dbReference>
<name>A0A8I6RTC7_CIMLE</name>
<dbReference type="PROSITE" id="PS00616">
    <property type="entry name" value="HIS_ACID_PHOSPHAT_1"/>
    <property type="match status" value="1"/>
</dbReference>
<dbReference type="OrthoDB" id="10262962at2759"/>
<dbReference type="AlphaFoldDB" id="A0A8I6RTC7"/>
<reference evidence="8" key="1">
    <citation type="submission" date="2022-01" db="UniProtKB">
        <authorList>
            <consortium name="EnsemblMetazoa"/>
        </authorList>
    </citation>
    <scope>IDENTIFICATION</scope>
</reference>
<evidence type="ECO:0000256" key="1">
    <source>
        <dbReference type="ARBA" id="ARBA00000032"/>
    </source>
</evidence>
<keyword evidence="3" id="KW-0378">Hydrolase</keyword>
<evidence type="ECO:0000256" key="6">
    <source>
        <dbReference type="ARBA" id="ARBA00041499"/>
    </source>
</evidence>
<protein>
    <recommendedName>
        <fullName evidence="5">2-phosphoxylose phosphatase 1</fullName>
    </recommendedName>
    <alternativeName>
        <fullName evidence="6">Acid phosphatase-like protein 2</fullName>
    </alternativeName>
</protein>